<keyword evidence="3" id="KW-1185">Reference proteome</keyword>
<dbReference type="EMBL" id="CP120628">
    <property type="protein sequence ID" value="WEW56994.1"/>
    <property type="molecule type" value="Genomic_DNA"/>
</dbReference>
<organism evidence="2 3">
    <name type="scientific">Emydomyces testavorans</name>
    <dbReference type="NCBI Taxonomy" id="2070801"/>
    <lineage>
        <taxon>Eukaryota</taxon>
        <taxon>Fungi</taxon>
        <taxon>Dikarya</taxon>
        <taxon>Ascomycota</taxon>
        <taxon>Pezizomycotina</taxon>
        <taxon>Eurotiomycetes</taxon>
        <taxon>Eurotiomycetidae</taxon>
        <taxon>Onygenales</taxon>
        <taxon>Nannizziopsiaceae</taxon>
        <taxon>Emydomyces</taxon>
    </lineage>
</organism>
<evidence type="ECO:0000313" key="3">
    <source>
        <dbReference type="Proteomes" id="UP001219355"/>
    </source>
</evidence>
<dbReference type="InterPro" id="IPR050266">
    <property type="entry name" value="AB_hydrolase_sf"/>
</dbReference>
<dbReference type="PANTHER" id="PTHR43798">
    <property type="entry name" value="MONOACYLGLYCEROL LIPASE"/>
    <property type="match status" value="1"/>
</dbReference>
<dbReference type="AlphaFoldDB" id="A0AAF0DEC0"/>
<protein>
    <recommendedName>
        <fullName evidence="1">AB hydrolase-1 domain-containing protein</fullName>
    </recommendedName>
</protein>
<gene>
    <name evidence="2" type="ORF">PRK78_002453</name>
</gene>
<dbReference type="InterPro" id="IPR029058">
    <property type="entry name" value="AB_hydrolase_fold"/>
</dbReference>
<dbReference type="Pfam" id="PF00561">
    <property type="entry name" value="Abhydrolase_1"/>
    <property type="match status" value="1"/>
</dbReference>
<accession>A0AAF0DEC0</accession>
<dbReference type="GO" id="GO:0016020">
    <property type="term" value="C:membrane"/>
    <property type="evidence" value="ECO:0007669"/>
    <property type="project" value="TreeGrafter"/>
</dbReference>
<dbReference type="SUPFAM" id="SSF53474">
    <property type="entry name" value="alpha/beta-Hydrolases"/>
    <property type="match status" value="1"/>
</dbReference>
<dbReference type="Proteomes" id="UP001219355">
    <property type="component" value="Chromosome 2"/>
</dbReference>
<proteinExistence type="predicted"/>
<dbReference type="Gene3D" id="3.40.50.1820">
    <property type="entry name" value="alpha/beta hydrolase"/>
    <property type="match status" value="1"/>
</dbReference>
<reference evidence="2" key="1">
    <citation type="submission" date="2023-03" db="EMBL/GenBank/DDBJ databases">
        <title>Emydomyces testavorans Genome Sequence.</title>
        <authorList>
            <person name="Hoyer L."/>
        </authorList>
    </citation>
    <scope>NUCLEOTIDE SEQUENCE</scope>
    <source>
        <strain evidence="2">16-2883</strain>
    </source>
</reference>
<sequence>MDQTPSDHQFSARNGLTFTYRIRWSGQTANSRPILVQCPGWGLGSRYLESGLSPLEAHFKLIYFHPRGSAGSSRPVDSAQMSCFDMAADLELFRIHLGMDQYPAMLGHSHGGAIVLAYAQTYPERVARIILIDHRLMGLGDTVVKNQFKKERKGDARYHKAYEKLRTSNPTSDIEFTEYIRAVAPIYFYAPEKHVPTYLAALDRTVVDLWCHEKVAVADMIVKRRKKMLKDLKRVTAQTLIIFGKQDAQCTIGNLEQTKLGISHSKAIALEECGHFPWIEKPIETFTAIKEFLGEE</sequence>
<dbReference type="PANTHER" id="PTHR43798:SF33">
    <property type="entry name" value="HYDROLASE, PUTATIVE (AFU_ORTHOLOGUE AFUA_2G14860)-RELATED"/>
    <property type="match status" value="1"/>
</dbReference>
<feature type="domain" description="AB hydrolase-1" evidence="1">
    <location>
        <begin position="33"/>
        <end position="282"/>
    </location>
</feature>
<evidence type="ECO:0000313" key="2">
    <source>
        <dbReference type="EMBL" id="WEW56994.1"/>
    </source>
</evidence>
<dbReference type="InterPro" id="IPR000073">
    <property type="entry name" value="AB_hydrolase_1"/>
</dbReference>
<name>A0AAF0DEC0_9EURO</name>
<evidence type="ECO:0000259" key="1">
    <source>
        <dbReference type="Pfam" id="PF00561"/>
    </source>
</evidence>